<protein>
    <recommendedName>
        <fullName evidence="3">non-reducing end alpha-L-arabinofuranosidase</fullName>
        <ecNumber evidence="3">3.2.1.55</ecNumber>
    </recommendedName>
</protein>
<dbReference type="Gene3D" id="2.60.120.200">
    <property type="match status" value="1"/>
</dbReference>
<dbReference type="Gene3D" id="2.60.40.10">
    <property type="entry name" value="Immunoglobulins"/>
    <property type="match status" value="2"/>
</dbReference>
<reference evidence="8 9" key="1">
    <citation type="submission" date="2024-09" db="EMBL/GenBank/DDBJ databases">
        <authorList>
            <person name="Sun Q."/>
            <person name="Mori K."/>
        </authorList>
    </citation>
    <scope>NUCLEOTIDE SEQUENCE [LARGE SCALE GENOMIC DNA]</scope>
    <source>
        <strain evidence="8 9">CGMCC 1.15906</strain>
    </source>
</reference>
<dbReference type="InterPro" id="IPR017853">
    <property type="entry name" value="GH"/>
</dbReference>
<dbReference type="SUPFAM" id="SSF49899">
    <property type="entry name" value="Concanavalin A-like lectins/glucanases"/>
    <property type="match status" value="2"/>
</dbReference>
<dbReference type="InterPro" id="IPR010720">
    <property type="entry name" value="Alpha-L-AF_C"/>
</dbReference>
<keyword evidence="5" id="KW-0378">Hydrolase</keyword>
<keyword evidence="4 6" id="KW-0732">Signal</keyword>
<dbReference type="InterPro" id="IPR051563">
    <property type="entry name" value="Glycosyl_Hydrolase_51"/>
</dbReference>
<dbReference type="PANTHER" id="PTHR31776">
    <property type="entry name" value="ALPHA-L-ARABINOFURANOSIDASE 1"/>
    <property type="match status" value="1"/>
</dbReference>
<name>A0ABV6QXE6_9ACTN</name>
<proteinExistence type="inferred from homology"/>
<organism evidence="8 9">
    <name type="scientific">Kribbella deserti</name>
    <dbReference type="NCBI Taxonomy" id="1926257"/>
    <lineage>
        <taxon>Bacteria</taxon>
        <taxon>Bacillati</taxon>
        <taxon>Actinomycetota</taxon>
        <taxon>Actinomycetes</taxon>
        <taxon>Propionibacteriales</taxon>
        <taxon>Kribbellaceae</taxon>
        <taxon>Kribbella</taxon>
    </lineage>
</organism>
<evidence type="ECO:0000256" key="5">
    <source>
        <dbReference type="ARBA" id="ARBA00022801"/>
    </source>
</evidence>
<dbReference type="InterPro" id="IPR058094">
    <property type="entry name" value="Ig-like_OmpL47-like"/>
</dbReference>
<sequence>MALARSVRPPRARLIGLATALALLAALTPTAAQGTPSASPASGKTTSAKTAAGAKTVAAVTWSDDFAGTALDSRWQVVNAEPGKLAVSDGALRIEGQPGDTYQGVNSAKNLVMLDLPAGDFTATATLAAPVAKVYQGAGLIAWKDVDNYVRSGLTFVGGLSPSGVAIETDLETGGAFSAVKFTDRPGSTGETLRMQRVGNTITTSVYDASTSSWIPAGSTAVSFDTVQVGLYALAAQDGTVLPAAFDSFTIEHDEGADVVPAGTFVLQAAGATPYLVVKGDALALTAEQPTASLRLTATSLGDGAVGIGTESGPVVLRNGALVVGAQGDVPTPLRLTDAGGGRLVLRAAADDAAYLTVGTGGALVVGAEANAARFVLSEVDNSVATLDIDGDGKGASISDTMFGIFYEDINYAADGGLYAELVRNRSFEFTTADNGSFTPMTAWQVLDRSGQGTTGAVVNDETRLNATNRNHLRLTAAASGDGVRNQGYNNGFAVKNGATYDGYLWARSTTAQTLTVRVENAAGTAVMATASVAIDGSDNWKKYPFTLISGQTSDAGRLVVLAGAASVIGLDMISVMPHDTWIGPVNGRSVLRKDLAEKVAAMKPTFLRFPGGCVTNVGTFKSYEESGFTDRRRTYQWKETIGPVEERPTNWNFWGYNQSYGIGYLEYFKLAEDLKAEPLPVLSVGANGCGSNIPEMHDPAMIQRWVDDTVDLIEFANGGTDTEWGAKRAALGHPEPFGLDMIGLGNEENTTTFEANFPQFRDAIKAKYPAIKIISNSGPDDEGARFDALWEFNRAQKVDLVDEHYYNDPGWFLANNHRYDSYDRAGPKVFLGEYASRGNSHGNALAEASYMTGLQRNADVVQLASYAPLLSNESHVQWSPDAIWFDNDESWETPSWHVQKMFGNNVGDEVVPSTFDGAVNQPADIRGGVFLSTWSTSAAYDNVKVTSNATGETLFSDQFADGSQWSPQTGNWAADAGRYVQSSTTVNDARSLITGAYAKNWTNYTLELDATKLAGNEGFLVGFGAKGANDYYWWNLGGWNNTRSTLQRANGGNADVVKALEGKSIATGQTYRVKVVVEGHKISLYLDGVLQMTYDEVASSEKLFQVVTRDEATGDIVAKVVNTATGPVRTRIEIADAEIEPTGTVIQLAGSPSATNTKANPNAVAPVQRQLTGLSNSFDYEFPGSSVTFLRMHTRDGVAPVVSEVSVSGTEAGGWYADPATVHVEATDNRAVHHLEVSIDGGAWISKPGAAADVVVSGDGEHSVSVRAVDAAGNVGDIRPIVVGIDATPPVTKAALDAQARTVALTSVDSGAGVARTEYRIGAGVWTAYGGPVVVGDAATTVAYRSIDKLGNTEVAGQLQVPAKLRSSAVTVTPVATVVQLGSTAQFLVRVTGQGGTPAGAVTVLQGDRELAKATLVYGQAVLKVPSRALGVGKHTLVVSYPGNATYAGSTMQVQLTVVRGKP</sequence>
<evidence type="ECO:0000313" key="9">
    <source>
        <dbReference type="Proteomes" id="UP001589890"/>
    </source>
</evidence>
<dbReference type="RefSeq" id="WP_380057192.1">
    <property type="nucleotide sequence ID" value="NZ_JBHLTC010000050.1"/>
</dbReference>
<comment type="catalytic activity">
    <reaction evidence="1">
        <text>Hydrolysis of terminal non-reducing alpha-L-arabinofuranoside residues in alpha-L-arabinosides.</text>
        <dbReference type="EC" id="3.2.1.55"/>
    </reaction>
</comment>
<dbReference type="Pfam" id="PF22848">
    <property type="entry name" value="ASD1_dom"/>
    <property type="match status" value="1"/>
</dbReference>
<dbReference type="SUPFAM" id="SSF49785">
    <property type="entry name" value="Galactose-binding domain-like"/>
    <property type="match status" value="1"/>
</dbReference>
<dbReference type="EMBL" id="JBHLTC010000050">
    <property type="protein sequence ID" value="MFC0629318.1"/>
    <property type="molecule type" value="Genomic_DNA"/>
</dbReference>
<evidence type="ECO:0000259" key="7">
    <source>
        <dbReference type="SMART" id="SM00813"/>
    </source>
</evidence>
<evidence type="ECO:0000256" key="4">
    <source>
        <dbReference type="ARBA" id="ARBA00022729"/>
    </source>
</evidence>
<comment type="caution">
    <text evidence="8">The sequence shown here is derived from an EMBL/GenBank/DDBJ whole genome shotgun (WGS) entry which is preliminary data.</text>
</comment>
<dbReference type="InterPro" id="IPR032109">
    <property type="entry name" value="Big_3_5"/>
</dbReference>
<evidence type="ECO:0000313" key="8">
    <source>
        <dbReference type="EMBL" id="MFC0629318.1"/>
    </source>
</evidence>
<dbReference type="Gene3D" id="2.60.120.260">
    <property type="entry name" value="Galactose-binding domain-like"/>
    <property type="match status" value="1"/>
</dbReference>
<feature type="domain" description="Alpha-L-arabinofuranosidase C-terminal" evidence="7">
    <location>
        <begin position="833"/>
        <end position="1187"/>
    </location>
</feature>
<dbReference type="EC" id="3.2.1.55" evidence="3"/>
<evidence type="ECO:0000256" key="1">
    <source>
        <dbReference type="ARBA" id="ARBA00001462"/>
    </source>
</evidence>
<dbReference type="InterPro" id="IPR055235">
    <property type="entry name" value="ASD1_cat"/>
</dbReference>
<dbReference type="Pfam" id="PF06964">
    <property type="entry name" value="Alpha-L-AF_C"/>
    <property type="match status" value="1"/>
</dbReference>
<dbReference type="InterPro" id="IPR041542">
    <property type="entry name" value="GH43_C2"/>
</dbReference>
<dbReference type="SUPFAM" id="SSF51445">
    <property type="entry name" value="(Trans)glycosidases"/>
    <property type="match status" value="1"/>
</dbReference>
<accession>A0ABV6QXE6</accession>
<dbReference type="InterPro" id="IPR008979">
    <property type="entry name" value="Galactose-bd-like_sf"/>
</dbReference>
<evidence type="ECO:0000256" key="3">
    <source>
        <dbReference type="ARBA" id="ARBA00012670"/>
    </source>
</evidence>
<comment type="similarity">
    <text evidence="2">Belongs to the glycosyl hydrolase 51 family.</text>
</comment>
<dbReference type="Gene3D" id="2.60.120.560">
    <property type="entry name" value="Exo-inulinase, domain 1"/>
    <property type="match status" value="1"/>
</dbReference>
<keyword evidence="9" id="KW-1185">Reference proteome</keyword>
<evidence type="ECO:0000256" key="2">
    <source>
        <dbReference type="ARBA" id="ARBA00007186"/>
    </source>
</evidence>
<dbReference type="InterPro" id="IPR013783">
    <property type="entry name" value="Ig-like_fold"/>
</dbReference>
<evidence type="ECO:0000256" key="6">
    <source>
        <dbReference type="SAM" id="SignalP"/>
    </source>
</evidence>
<dbReference type="NCBIfam" id="NF047446">
    <property type="entry name" value="barrel_OmpL47"/>
    <property type="match status" value="1"/>
</dbReference>
<feature type="signal peptide" evidence="6">
    <location>
        <begin position="1"/>
        <end position="31"/>
    </location>
</feature>
<dbReference type="Pfam" id="PF17851">
    <property type="entry name" value="GH43_C2"/>
    <property type="match status" value="1"/>
</dbReference>
<dbReference type="Pfam" id="PF16640">
    <property type="entry name" value="Big_3_5"/>
    <property type="match status" value="1"/>
</dbReference>
<feature type="chain" id="PRO_5047184442" description="non-reducing end alpha-L-arabinofuranosidase" evidence="6">
    <location>
        <begin position="32"/>
        <end position="1464"/>
    </location>
</feature>
<gene>
    <name evidence="8" type="ORF">ACFFGN_34955</name>
</gene>
<dbReference type="PANTHER" id="PTHR31776:SF26">
    <property type="entry name" value="SECRETED ARABINOSIDASE"/>
    <property type="match status" value="1"/>
</dbReference>
<dbReference type="Gene3D" id="3.20.20.80">
    <property type="entry name" value="Glycosidases"/>
    <property type="match status" value="1"/>
</dbReference>
<dbReference type="SMART" id="SM00813">
    <property type="entry name" value="Alpha-L-AF_C"/>
    <property type="match status" value="1"/>
</dbReference>
<dbReference type="InterPro" id="IPR013320">
    <property type="entry name" value="ConA-like_dom_sf"/>
</dbReference>
<dbReference type="Proteomes" id="UP001589890">
    <property type="component" value="Unassembled WGS sequence"/>
</dbReference>